<keyword evidence="1 4" id="KW-0547">Nucleotide-binding</keyword>
<evidence type="ECO:0000256" key="5">
    <source>
        <dbReference type="SAM" id="Phobius"/>
    </source>
</evidence>
<comment type="similarity">
    <text evidence="4">Belongs to the DEAD box helicase family.</text>
</comment>
<dbReference type="Proteomes" id="UP000243425">
    <property type="component" value="Nucleomorph 3"/>
</dbReference>
<dbReference type="AlphaFoldDB" id="Q3LW13"/>
<evidence type="ECO:0000259" key="6">
    <source>
        <dbReference type="PROSITE" id="PS51192"/>
    </source>
</evidence>
<organism evidence="7 8">
    <name type="scientific">Bigelowiella natans</name>
    <name type="common">Pedinomonas minutissima</name>
    <name type="synonym">Chlorarachnion sp. (strain CCMP621)</name>
    <dbReference type="NCBI Taxonomy" id="227086"/>
    <lineage>
        <taxon>Eukaryota</taxon>
        <taxon>Sar</taxon>
        <taxon>Rhizaria</taxon>
        <taxon>Cercozoa</taxon>
        <taxon>Chlorarachniophyceae</taxon>
        <taxon>Bigelowiella</taxon>
    </lineage>
</organism>
<keyword evidence="5" id="KW-0812">Transmembrane</keyword>
<keyword evidence="4" id="KW-0694">RNA-binding</keyword>
<comment type="domain">
    <text evidence="4">The Q motif is unique to and characteristic of the DEAD box family of RNA helicases and controls ATP binding and hydrolysis.</text>
</comment>
<keyword evidence="3 4" id="KW-0067">ATP-binding</keyword>
<evidence type="ECO:0000256" key="4">
    <source>
        <dbReference type="RuleBase" id="RU365068"/>
    </source>
</evidence>
<gene>
    <name evidence="7" type="primary">rhel1</name>
</gene>
<comment type="function">
    <text evidence="4">RNA helicase.</text>
</comment>
<dbReference type="GO" id="GO:0016787">
    <property type="term" value="F:hydrolase activity"/>
    <property type="evidence" value="ECO:0007669"/>
    <property type="project" value="UniProtKB-KW"/>
</dbReference>
<dbReference type="RefSeq" id="XP_001712965.1">
    <property type="nucleotide sequence ID" value="XM_001712913.1"/>
</dbReference>
<evidence type="ECO:0000313" key="8">
    <source>
        <dbReference type="Proteomes" id="UP000243425"/>
    </source>
</evidence>
<dbReference type="EC" id="3.6.4.13" evidence="4"/>
<dbReference type="Pfam" id="PF00270">
    <property type="entry name" value="DEAD"/>
    <property type="match status" value="1"/>
</dbReference>
<comment type="catalytic activity">
    <reaction evidence="4">
        <text>ATP + H2O = ADP + phosphate + H(+)</text>
        <dbReference type="Rhea" id="RHEA:13065"/>
        <dbReference type="ChEBI" id="CHEBI:15377"/>
        <dbReference type="ChEBI" id="CHEBI:15378"/>
        <dbReference type="ChEBI" id="CHEBI:30616"/>
        <dbReference type="ChEBI" id="CHEBI:43474"/>
        <dbReference type="ChEBI" id="CHEBI:456216"/>
        <dbReference type="EC" id="3.6.4.13"/>
    </reaction>
</comment>
<keyword evidence="7" id="KW-0542">Nucleomorph</keyword>
<name>Q3LW13_BIGNA</name>
<keyword evidence="5" id="KW-0472">Membrane</keyword>
<feature type="domain" description="Helicase ATP-binding" evidence="6">
    <location>
        <begin position="71"/>
        <end position="239"/>
    </location>
</feature>
<dbReference type="InterPro" id="IPR014001">
    <property type="entry name" value="Helicase_ATP-bd"/>
</dbReference>
<feature type="transmembrane region" description="Helical" evidence="5">
    <location>
        <begin position="266"/>
        <end position="290"/>
    </location>
</feature>
<keyword evidence="2 4" id="KW-0378">Hydrolase</keyword>
<dbReference type="SMART" id="SM00487">
    <property type="entry name" value="DEXDc"/>
    <property type="match status" value="1"/>
</dbReference>
<dbReference type="GO" id="GO:0003723">
    <property type="term" value="F:RNA binding"/>
    <property type="evidence" value="ECO:0007669"/>
    <property type="project" value="UniProtKB-UniRule"/>
</dbReference>
<evidence type="ECO:0000256" key="2">
    <source>
        <dbReference type="ARBA" id="ARBA00022801"/>
    </source>
</evidence>
<dbReference type="GO" id="GO:0005524">
    <property type="term" value="F:ATP binding"/>
    <property type="evidence" value="ECO:0007669"/>
    <property type="project" value="UniProtKB-UniRule"/>
</dbReference>
<geneLocation type="nucleomorph" evidence="7"/>
<accession>Q3LW13</accession>
<dbReference type="InterPro" id="IPR011545">
    <property type="entry name" value="DEAD/DEAH_box_helicase_dom"/>
</dbReference>
<sequence length="468" mass="55146">MSVHLFSKIKKYLTIKKQIRYMLVFSQELISTKIYLNIINNFEQMPLTKSTKLILNQNNFVRMTSIQRLSLPYLLAGSSILINSKPGTGKTLLIMIPILESISKDFLISIYNSLTLIFSPTFELCLQSMLVYKTLVSGSNIFKRSILLINEDLEKKNLSKYVVFSLSNKYKSIKIPENIYIKMLVYDEFDIFLDHNSNHKIEGFYDKFHNCKQNIFTCSTLLKPIKTKILRISQIYSNLIAISLKTENIVSVNICKYYVTYSPSELVWFIVVLVLNIIEGNIIVIMQFSYQAFVLEQCFTRLLLDKPLFRLTKKMNFKNKIYNINSFIASHNSILILDDTSYHGIDLWHAKWLLVHFNLFSKFCFLKQIGRLSRLNNYGICISFIRNENVKEFYDLFKKNKMLSKKLKIKKKIISYFSSFYNFMLKSIKLPNCNKSSAFKNLFKMYYAFYKRKIKKYDFVDLFDSLLI</sequence>
<keyword evidence="5" id="KW-1133">Transmembrane helix</keyword>
<dbReference type="Gene3D" id="3.40.50.300">
    <property type="entry name" value="P-loop containing nucleotide triphosphate hydrolases"/>
    <property type="match status" value="2"/>
</dbReference>
<dbReference type="GeneID" id="5788305"/>
<protein>
    <recommendedName>
        <fullName evidence="4">ATP-dependent RNA helicase</fullName>
        <ecNumber evidence="4">3.6.4.13</ecNumber>
    </recommendedName>
</protein>
<dbReference type="EMBL" id="DQ158858">
    <property type="protein sequence ID" value="ABA27353.1"/>
    <property type="molecule type" value="Genomic_DNA"/>
</dbReference>
<evidence type="ECO:0000313" key="7">
    <source>
        <dbReference type="EMBL" id="ABA27353.1"/>
    </source>
</evidence>
<dbReference type="PROSITE" id="PS51192">
    <property type="entry name" value="HELICASE_ATP_BIND_1"/>
    <property type="match status" value="1"/>
</dbReference>
<evidence type="ECO:0000256" key="1">
    <source>
        <dbReference type="ARBA" id="ARBA00022741"/>
    </source>
</evidence>
<reference evidence="7 8" key="1">
    <citation type="journal article" date="2006" name="Proc. Natl. Acad. Sci. U.S.A.">
        <title>Complete nucleotide sequence of the chlorarachniophyte nucleomorph: nature's smallest nucleus.</title>
        <authorList>
            <person name="Gilson P.R."/>
            <person name="Su V."/>
            <person name="Slamovits C.H."/>
            <person name="Reith M.E."/>
            <person name="Keeling P.J."/>
            <person name="McFadden G.I."/>
        </authorList>
    </citation>
    <scope>NUCLEOTIDE SEQUENCE [LARGE SCALE GENOMIC DNA]</scope>
    <source>
        <strain evidence="8">CCMP621</strain>
    </source>
</reference>
<dbReference type="SUPFAM" id="SSF52540">
    <property type="entry name" value="P-loop containing nucleoside triphosphate hydrolases"/>
    <property type="match status" value="2"/>
</dbReference>
<evidence type="ECO:0000256" key="3">
    <source>
        <dbReference type="ARBA" id="ARBA00022840"/>
    </source>
</evidence>
<proteinExistence type="inferred from homology"/>
<keyword evidence="4 7" id="KW-0347">Helicase</keyword>
<dbReference type="GO" id="GO:0003724">
    <property type="term" value="F:RNA helicase activity"/>
    <property type="evidence" value="ECO:0007669"/>
    <property type="project" value="UniProtKB-EC"/>
</dbReference>
<dbReference type="PANTHER" id="PTHR24031">
    <property type="entry name" value="RNA HELICASE"/>
    <property type="match status" value="1"/>
</dbReference>
<dbReference type="InterPro" id="IPR027417">
    <property type="entry name" value="P-loop_NTPase"/>
</dbReference>